<dbReference type="Proteomes" id="UP000188268">
    <property type="component" value="Unassembled WGS sequence"/>
</dbReference>
<dbReference type="EMBL" id="AWWV01014413">
    <property type="protein sequence ID" value="OMO57163.1"/>
    <property type="molecule type" value="Genomic_DNA"/>
</dbReference>
<organism evidence="1 2">
    <name type="scientific">Corchorus capsularis</name>
    <name type="common">Jute</name>
    <dbReference type="NCBI Taxonomy" id="210143"/>
    <lineage>
        <taxon>Eukaryota</taxon>
        <taxon>Viridiplantae</taxon>
        <taxon>Streptophyta</taxon>
        <taxon>Embryophyta</taxon>
        <taxon>Tracheophyta</taxon>
        <taxon>Spermatophyta</taxon>
        <taxon>Magnoliopsida</taxon>
        <taxon>eudicotyledons</taxon>
        <taxon>Gunneridae</taxon>
        <taxon>Pentapetalae</taxon>
        <taxon>rosids</taxon>
        <taxon>malvids</taxon>
        <taxon>Malvales</taxon>
        <taxon>Malvaceae</taxon>
        <taxon>Grewioideae</taxon>
        <taxon>Apeibeae</taxon>
        <taxon>Corchorus</taxon>
    </lineage>
</organism>
<comment type="caution">
    <text evidence="1">The sequence shown here is derived from an EMBL/GenBank/DDBJ whole genome shotgun (WGS) entry which is preliminary data.</text>
</comment>
<dbReference type="Gramene" id="OMO57163">
    <property type="protein sequence ID" value="OMO57163"/>
    <property type="gene ID" value="CCACVL1_25946"/>
</dbReference>
<proteinExistence type="predicted"/>
<gene>
    <name evidence="1" type="ORF">CCACVL1_25946</name>
</gene>
<dbReference type="AlphaFoldDB" id="A0A1R3GGF5"/>
<accession>A0A1R3GGF5</accession>
<evidence type="ECO:0000313" key="1">
    <source>
        <dbReference type="EMBL" id="OMO57163.1"/>
    </source>
</evidence>
<protein>
    <submittedName>
        <fullName evidence="1">Uncharacterized protein</fullName>
    </submittedName>
</protein>
<name>A0A1R3GGF5_COCAP</name>
<reference evidence="1 2" key="1">
    <citation type="submission" date="2013-09" db="EMBL/GenBank/DDBJ databases">
        <title>Corchorus capsularis genome sequencing.</title>
        <authorList>
            <person name="Alam M."/>
            <person name="Haque M.S."/>
            <person name="Islam M.S."/>
            <person name="Emdad E.M."/>
            <person name="Islam M.M."/>
            <person name="Ahmed B."/>
            <person name="Halim A."/>
            <person name="Hossen Q.M.M."/>
            <person name="Hossain M.Z."/>
            <person name="Ahmed R."/>
            <person name="Khan M.M."/>
            <person name="Islam R."/>
            <person name="Rashid M.M."/>
            <person name="Khan S.A."/>
            <person name="Rahman M.S."/>
            <person name="Alam M."/>
        </authorList>
    </citation>
    <scope>NUCLEOTIDE SEQUENCE [LARGE SCALE GENOMIC DNA]</scope>
    <source>
        <strain evidence="2">cv. CVL-1</strain>
        <tissue evidence="1">Whole seedling</tissue>
    </source>
</reference>
<keyword evidence="2" id="KW-1185">Reference proteome</keyword>
<evidence type="ECO:0000313" key="2">
    <source>
        <dbReference type="Proteomes" id="UP000188268"/>
    </source>
</evidence>
<sequence length="42" mass="4944">MTIHWRRIFGPSGWRTKPKPSVRREILAISRGSEDCEIEFIS</sequence>